<keyword evidence="6" id="KW-0046">Antibiotic resistance</keyword>
<evidence type="ECO:0000256" key="6">
    <source>
        <dbReference type="RuleBase" id="RU363042"/>
    </source>
</evidence>
<gene>
    <name evidence="6" type="primary">mprF</name>
    <name evidence="7" type="ORF">H9702_09105</name>
</gene>
<dbReference type="GO" id="GO:0050071">
    <property type="term" value="F:phosphatidylglycerol lysyltransferase activity"/>
    <property type="evidence" value="ECO:0007669"/>
    <property type="project" value="UniProtKB-EC"/>
</dbReference>
<dbReference type="AlphaFoldDB" id="A0A9D2NST4"/>
<comment type="subcellular location">
    <subcellularLocation>
        <location evidence="1 6">Cell membrane</location>
        <topology evidence="1 6">Multi-pass membrane protein</topology>
    </subcellularLocation>
</comment>
<comment type="caution">
    <text evidence="7">The sequence shown here is derived from an EMBL/GenBank/DDBJ whole genome shotgun (WGS) entry which is preliminary data.</text>
</comment>
<feature type="transmembrane region" description="Helical" evidence="6">
    <location>
        <begin position="317"/>
        <end position="335"/>
    </location>
</feature>
<dbReference type="Proteomes" id="UP000823896">
    <property type="component" value="Unassembled WGS sequence"/>
</dbReference>
<name>A0A9D2NST4_9FIRM</name>
<dbReference type="PANTHER" id="PTHR37693:SF1">
    <property type="entry name" value="INTEGRAL MEMBRANE PROTEIN"/>
    <property type="match status" value="1"/>
</dbReference>
<keyword evidence="5 6" id="KW-0472">Membrane</keyword>
<evidence type="ECO:0000256" key="3">
    <source>
        <dbReference type="ARBA" id="ARBA00022692"/>
    </source>
</evidence>
<dbReference type="NCBIfam" id="TIGR00374">
    <property type="entry name" value="flippase-like domain"/>
    <property type="match status" value="1"/>
</dbReference>
<protein>
    <recommendedName>
        <fullName evidence="6">Phosphatidylglycerol lysyltransferase</fullName>
        <ecNumber evidence="6">2.3.2.3</ecNumber>
    </recommendedName>
    <alternativeName>
        <fullName evidence="6">Lysylphosphatidylglycerol synthase</fullName>
    </alternativeName>
</protein>
<comment type="similarity">
    <text evidence="6">Belongs to the LPG synthase family.</text>
</comment>
<comment type="catalytic activity">
    <reaction evidence="6">
        <text>L-lysyl-tRNA(Lys) + a 1,2-diacyl-sn-glycero-3-phospho-(1'-sn-glycerol) = a 1,2-diacyl-sn-glycero-3-phospho-1'-(3'-O-L-lysyl)-sn-glycerol + tRNA(Lys)</text>
        <dbReference type="Rhea" id="RHEA:10668"/>
        <dbReference type="Rhea" id="RHEA-COMP:9696"/>
        <dbReference type="Rhea" id="RHEA-COMP:9697"/>
        <dbReference type="ChEBI" id="CHEBI:64716"/>
        <dbReference type="ChEBI" id="CHEBI:75792"/>
        <dbReference type="ChEBI" id="CHEBI:78442"/>
        <dbReference type="ChEBI" id="CHEBI:78529"/>
        <dbReference type="EC" id="2.3.2.3"/>
    </reaction>
</comment>
<organism evidence="7 8">
    <name type="scientific">Candidatus Merdibacter merdavium</name>
    <dbReference type="NCBI Taxonomy" id="2838692"/>
    <lineage>
        <taxon>Bacteria</taxon>
        <taxon>Bacillati</taxon>
        <taxon>Bacillota</taxon>
        <taxon>Erysipelotrichia</taxon>
        <taxon>Erysipelotrichales</taxon>
        <taxon>Erysipelotrichaceae</taxon>
        <taxon>Merdibacter</taxon>
    </lineage>
</organism>
<evidence type="ECO:0000256" key="4">
    <source>
        <dbReference type="ARBA" id="ARBA00022989"/>
    </source>
</evidence>
<proteinExistence type="inferred from homology"/>
<reference evidence="7" key="2">
    <citation type="submission" date="2021-04" db="EMBL/GenBank/DDBJ databases">
        <authorList>
            <person name="Gilroy R."/>
        </authorList>
    </citation>
    <scope>NUCLEOTIDE SEQUENCE</scope>
    <source>
        <strain evidence="7">CHK187-11901</strain>
    </source>
</reference>
<evidence type="ECO:0000256" key="5">
    <source>
        <dbReference type="ARBA" id="ARBA00023136"/>
    </source>
</evidence>
<dbReference type="GO" id="GO:0005886">
    <property type="term" value="C:plasma membrane"/>
    <property type="evidence" value="ECO:0007669"/>
    <property type="project" value="UniProtKB-SubCell"/>
</dbReference>
<feature type="transmembrane region" description="Helical" evidence="6">
    <location>
        <begin position="153"/>
        <end position="174"/>
    </location>
</feature>
<evidence type="ECO:0000256" key="1">
    <source>
        <dbReference type="ARBA" id="ARBA00004651"/>
    </source>
</evidence>
<feature type="transmembrane region" description="Helical" evidence="6">
    <location>
        <begin position="125"/>
        <end position="146"/>
    </location>
</feature>
<comment type="function">
    <text evidence="6">Catalyzes the transfer of a lysyl group from L-lysyl-tRNA(Lys) to membrane-bound phosphatidylglycerol (PG), which produces lysylphosphatidylglycerol (LPG), a major component of the bacterial membrane with a positive net charge. LPG synthesis contributes to bacterial virulence as it is involved in the resistance mechanism against cationic antimicrobial peptides (CAMP) produces by the host's immune system (defensins, cathelicidins) and by the competing microorganisms.</text>
</comment>
<evidence type="ECO:0000313" key="7">
    <source>
        <dbReference type="EMBL" id="HJC37267.1"/>
    </source>
</evidence>
<keyword evidence="6" id="KW-0443">Lipid metabolism</keyword>
<feature type="transmembrane region" description="Helical" evidence="6">
    <location>
        <begin position="75"/>
        <end position="92"/>
    </location>
</feature>
<keyword evidence="6" id="KW-0808">Transferase</keyword>
<dbReference type="GO" id="GO:0006629">
    <property type="term" value="P:lipid metabolic process"/>
    <property type="evidence" value="ECO:0007669"/>
    <property type="project" value="UniProtKB-KW"/>
</dbReference>
<sequence>MKQGKKYALNLLLIIVVTVFAVWFALKDNYEEVLQLISGMPWYFLVIIMAWGIIYNLVIGWIYRVLGRRYRKDYRFIHGAVIAFVGTFFSGITPSATGGQFAQAYILKKQGIKISDGASLLWADFIVYQTTMMVYVTVLFLLKFAYYSAQSAWFNLILLGYLINLAVIAALYTMALFPKVYVRLSAVVVNLLAKIHLVKDREKTLEGWNLQLASFTSEIKKLTKDKKLIVKASLINVLRMTLQFSLPFFIALMLGISLLPSQLLDVIALSSFVMMANSFIPIPGASGGTEVVFTLMFTGMMGAGTGAVMILWRFSTYHLVMIVGAIVFVLAKRYYDKKKMKEDVIGIQQEEVL</sequence>
<evidence type="ECO:0000256" key="2">
    <source>
        <dbReference type="ARBA" id="ARBA00022475"/>
    </source>
</evidence>
<keyword evidence="3 6" id="KW-0812">Transmembrane</keyword>
<dbReference type="GO" id="GO:0046677">
    <property type="term" value="P:response to antibiotic"/>
    <property type="evidence" value="ECO:0007669"/>
    <property type="project" value="UniProtKB-KW"/>
</dbReference>
<dbReference type="EC" id="2.3.2.3" evidence="6"/>
<dbReference type="EMBL" id="DWWM01000056">
    <property type="protein sequence ID" value="HJC37267.1"/>
    <property type="molecule type" value="Genomic_DNA"/>
</dbReference>
<keyword evidence="4 6" id="KW-1133">Transmembrane helix</keyword>
<keyword evidence="2" id="KW-1003">Cell membrane</keyword>
<accession>A0A9D2NST4</accession>
<feature type="transmembrane region" description="Helical" evidence="6">
    <location>
        <begin position="7"/>
        <end position="26"/>
    </location>
</feature>
<dbReference type="Pfam" id="PF03706">
    <property type="entry name" value="LPG_synthase_TM"/>
    <property type="match status" value="1"/>
</dbReference>
<reference evidence="7" key="1">
    <citation type="journal article" date="2021" name="PeerJ">
        <title>Extensive microbial diversity within the chicken gut microbiome revealed by metagenomics and culture.</title>
        <authorList>
            <person name="Gilroy R."/>
            <person name="Ravi A."/>
            <person name="Getino M."/>
            <person name="Pursley I."/>
            <person name="Horton D.L."/>
            <person name="Alikhan N.F."/>
            <person name="Baker D."/>
            <person name="Gharbi K."/>
            <person name="Hall N."/>
            <person name="Watson M."/>
            <person name="Adriaenssens E.M."/>
            <person name="Foster-Nyarko E."/>
            <person name="Jarju S."/>
            <person name="Secka A."/>
            <person name="Antonio M."/>
            <person name="Oren A."/>
            <person name="Chaudhuri R.R."/>
            <person name="La Ragione R."/>
            <person name="Hildebrand F."/>
            <person name="Pallen M.J."/>
        </authorList>
    </citation>
    <scope>NUCLEOTIDE SEQUENCE</scope>
    <source>
        <strain evidence="7">CHK187-11901</strain>
    </source>
</reference>
<dbReference type="InterPro" id="IPR022791">
    <property type="entry name" value="L-PG_synthase/AglD"/>
</dbReference>
<evidence type="ECO:0000313" key="8">
    <source>
        <dbReference type="Proteomes" id="UP000823896"/>
    </source>
</evidence>
<feature type="transmembrane region" description="Helical" evidence="6">
    <location>
        <begin position="42"/>
        <end position="63"/>
    </location>
</feature>
<dbReference type="PANTHER" id="PTHR37693">
    <property type="entry name" value="PHOSPHATIDYLGLYCEROL LYSYLTRANSFERASE"/>
    <property type="match status" value="1"/>
</dbReference>